<name>H2VA48_TAKRU</name>
<dbReference type="PANTHER" id="PTHR46657:SF1">
    <property type="entry name" value="CENTROSOMAL PROTEIN OF 128 KDA"/>
    <property type="match status" value="1"/>
</dbReference>
<organism evidence="3 4">
    <name type="scientific">Takifugu rubripes</name>
    <name type="common">Japanese pufferfish</name>
    <name type="synonym">Fugu rubripes</name>
    <dbReference type="NCBI Taxonomy" id="31033"/>
    <lineage>
        <taxon>Eukaryota</taxon>
        <taxon>Metazoa</taxon>
        <taxon>Chordata</taxon>
        <taxon>Craniata</taxon>
        <taxon>Vertebrata</taxon>
        <taxon>Euteleostomi</taxon>
        <taxon>Actinopterygii</taxon>
        <taxon>Neopterygii</taxon>
        <taxon>Teleostei</taxon>
        <taxon>Neoteleostei</taxon>
        <taxon>Acanthomorphata</taxon>
        <taxon>Eupercaria</taxon>
        <taxon>Tetraodontiformes</taxon>
        <taxon>Tetradontoidea</taxon>
        <taxon>Tetraodontidae</taxon>
        <taxon>Takifugu</taxon>
    </lineage>
</organism>
<dbReference type="InParanoid" id="H2VA48"/>
<feature type="compositionally biased region" description="Polar residues" evidence="2">
    <location>
        <begin position="337"/>
        <end position="352"/>
    </location>
</feature>
<keyword evidence="1" id="KW-0175">Coiled coil</keyword>
<feature type="region of interest" description="Disordered" evidence="2">
    <location>
        <begin position="337"/>
        <end position="395"/>
    </location>
</feature>
<gene>
    <name evidence="3" type="primary">cep128</name>
</gene>
<dbReference type="PANTHER" id="PTHR46657">
    <property type="entry name" value="CENTROSOMAL PROTEIN OF 128 KDA"/>
    <property type="match status" value="1"/>
</dbReference>
<dbReference type="Proteomes" id="UP000005226">
    <property type="component" value="Chromosome 16"/>
</dbReference>
<reference evidence="3 4" key="1">
    <citation type="journal article" date="2011" name="Genome Biol. Evol.">
        <title>Integration of the genetic map and genome assembly of fugu facilitates insights into distinct features of genome evolution in teleosts and mammals.</title>
        <authorList>
            <person name="Kai W."/>
            <person name="Kikuchi K."/>
            <person name="Tohari S."/>
            <person name="Chew A.K."/>
            <person name="Tay A."/>
            <person name="Fujiwara A."/>
            <person name="Hosoya S."/>
            <person name="Suetake H."/>
            <person name="Naruse K."/>
            <person name="Brenner S."/>
            <person name="Suzuki Y."/>
            <person name="Venkatesh B."/>
        </authorList>
    </citation>
    <scope>NUCLEOTIDE SEQUENCE [LARGE SCALE GENOMIC DNA]</scope>
</reference>
<dbReference type="GO" id="GO:0000922">
    <property type="term" value="C:spindle pole"/>
    <property type="evidence" value="ECO:0007669"/>
    <property type="project" value="TreeGrafter"/>
</dbReference>
<dbReference type="STRING" id="31033.ENSTRUP00000046088"/>
<evidence type="ECO:0000313" key="4">
    <source>
        <dbReference type="Proteomes" id="UP000005226"/>
    </source>
</evidence>
<dbReference type="Ensembl" id="ENSTRUT00000046242.3">
    <property type="protein sequence ID" value="ENSTRUP00000046088.3"/>
    <property type="gene ID" value="ENSTRUG00000017986.3"/>
</dbReference>
<evidence type="ECO:0000256" key="2">
    <source>
        <dbReference type="SAM" id="MobiDB-lite"/>
    </source>
</evidence>
<dbReference type="GO" id="GO:0005814">
    <property type="term" value="C:centriole"/>
    <property type="evidence" value="ECO:0007669"/>
    <property type="project" value="TreeGrafter"/>
</dbReference>
<feature type="coiled-coil region" evidence="1">
    <location>
        <begin position="398"/>
        <end position="692"/>
    </location>
</feature>
<feature type="compositionally biased region" description="Basic and acidic residues" evidence="2">
    <location>
        <begin position="355"/>
        <end position="381"/>
    </location>
</feature>
<feature type="region of interest" description="Disordered" evidence="2">
    <location>
        <begin position="242"/>
        <end position="271"/>
    </location>
</feature>
<feature type="compositionally biased region" description="Polar residues" evidence="2">
    <location>
        <begin position="110"/>
        <end position="119"/>
    </location>
</feature>
<sequence>MPKTCSRTLPHRAAAACEVPPTMDTPSSESESYDRSRRREAHRRPGNRDRGRAGGSGDEDRTADISGKLHILANTLQDTSRNLTKVDQTLGQYRNYADSQAEAMAQTQMLGRSTGVQNASPSSLHSSDLESDGHFHTTSPIRDFRGSAGRRRRSHSASVHFKDSKGSNAEIETVHRSLRDLHCDQQRLSGDLDREILRRNRADIETRQAMENLIGHVMTSTTQASVPSHVEQRLQELERGMRSEHRGMGRERRIDQQAGVSDKLQETSVRGQVLDHEREDVMAVRLLKAERFKVDQERQRVTELLKESEDSREALVQEVEDLRTELMKMRKEKAELQSSQLEASRHVTQSCANDIHGERGRGRPHWSDRGTPEKEDAELRIHRPTSTSNEDEGLRKTLEKLSLDLARREQQLQRLEELRSKEQVERKEKEALLQESHKTRDELKTRAQEALRQWRAKCRRLQKELEEERAQTQLQMDKAAQAARANESSQAQLKALSQQTAATRRELDEILGRLAQREEELHSKDVELSDNRQRQSSLEQEIQELKEASSTLEEMMKYQAAVQTRLMEEKTKLKEEIDAQAQNSQRGQNTQAGLQTALMQVKAANARLSQQLASEEKHKKDLQKGSFELQAKLTTVQEEHTALVQQLQLERDVHQKELKSINCTLQLCQQERDEIQKHVRKLQADAASHKELCGKLQIKVDKMKTECDKMAAQLSKKTEAHALIQSKYLSLKEELEGKDSSRQQSLESESRVVRLEQKILTIKAEQEAVLSSMGEEVDAVCCSLLKNGQRNLKKSPQKPGLVKRPLDWLAETKRKLGWLCEEMQESVLREQHQRRLHQETKDQFNTLRKSWDLEKKSLQQRLDQQDMLLDSFSMEKKELLATICRKEEEKRFVEERVVNLETTVKETLEHCEEVPADQGLMENFRELVESQQQRDLAEHNYINYKEVIWKLQHQLDESRRKLQGYQEEKLDTTSRSLRLAALSSSIRDGSMLEDSLLLPDSLSTCVPHLFK</sequence>
<evidence type="ECO:0000313" key="3">
    <source>
        <dbReference type="Ensembl" id="ENSTRUP00000046088.3"/>
    </source>
</evidence>
<keyword evidence="4" id="KW-1185">Reference proteome</keyword>
<dbReference type="AlphaFoldDB" id="H2VA48"/>
<protein>
    <submittedName>
        <fullName evidence="3">Centrosomal protein 128</fullName>
    </submittedName>
</protein>
<reference evidence="3" key="2">
    <citation type="submission" date="2025-08" db="UniProtKB">
        <authorList>
            <consortium name="Ensembl"/>
        </authorList>
    </citation>
    <scope>IDENTIFICATION</scope>
</reference>
<dbReference type="OMA" id="ITSTLQX"/>
<feature type="compositionally biased region" description="Basic and acidic residues" evidence="2">
    <location>
        <begin position="46"/>
        <end position="62"/>
    </location>
</feature>
<dbReference type="InterPro" id="IPR026652">
    <property type="entry name" value="CEP128"/>
</dbReference>
<feature type="region of interest" description="Disordered" evidence="2">
    <location>
        <begin position="1"/>
        <end position="62"/>
    </location>
</feature>
<evidence type="ECO:0000256" key="1">
    <source>
        <dbReference type="SAM" id="Coils"/>
    </source>
</evidence>
<feature type="region of interest" description="Disordered" evidence="2">
    <location>
        <begin position="110"/>
        <end position="165"/>
    </location>
</feature>
<feature type="coiled-coil region" evidence="1">
    <location>
        <begin position="948"/>
        <end position="975"/>
    </location>
</feature>
<dbReference type="GeneTree" id="ENSGT00390000007020"/>
<proteinExistence type="predicted"/>
<feature type="compositionally biased region" description="Basic and acidic residues" evidence="2">
    <location>
        <begin position="242"/>
        <end position="255"/>
    </location>
</feature>
<accession>H2VA48</accession>
<reference evidence="3" key="3">
    <citation type="submission" date="2025-09" db="UniProtKB">
        <authorList>
            <consortium name="Ensembl"/>
        </authorList>
    </citation>
    <scope>IDENTIFICATION</scope>
</reference>